<dbReference type="Pfam" id="PF19605">
    <property type="entry name" value="DUF6110"/>
    <property type="match status" value="1"/>
</dbReference>
<dbReference type="Proteomes" id="UP000245488">
    <property type="component" value="Chromosome"/>
</dbReference>
<dbReference type="RefSeq" id="WP_110073528.1">
    <property type="nucleotide sequence ID" value="NZ_CM009896.1"/>
</dbReference>
<proteinExistence type="predicted"/>
<evidence type="ECO:0000313" key="2">
    <source>
        <dbReference type="Proteomes" id="UP000245488"/>
    </source>
</evidence>
<accession>A0A317G312</accession>
<dbReference type="AlphaFoldDB" id="A0A317G312"/>
<keyword evidence="2" id="KW-1185">Reference proteome</keyword>
<comment type="caution">
    <text evidence="1">The sequence shown here is derived from an EMBL/GenBank/DDBJ whole genome shotgun (WGS) entry which is preliminary data.</text>
</comment>
<gene>
    <name evidence="1" type="ORF">CPT75_14955</name>
</gene>
<name>A0A317G312_BUTFI</name>
<evidence type="ECO:0008006" key="3">
    <source>
        <dbReference type="Google" id="ProtNLM"/>
    </source>
</evidence>
<organism evidence="1 2">
    <name type="scientific">Butyrivibrio fibrisolvens</name>
    <dbReference type="NCBI Taxonomy" id="831"/>
    <lineage>
        <taxon>Bacteria</taxon>
        <taxon>Bacillati</taxon>
        <taxon>Bacillota</taxon>
        <taxon>Clostridia</taxon>
        <taxon>Lachnospirales</taxon>
        <taxon>Lachnospiraceae</taxon>
        <taxon>Butyrivibrio</taxon>
    </lineage>
</organism>
<sequence length="98" mass="10793">MIKWNTIGKVACGFLIGTAGVKVLSSKDAKKCYTHLTAAAYRCKDTVMETYTSIKENCQDIDADAKAINEERYAKEREQEIADAKAVLERSQAESANA</sequence>
<protein>
    <recommendedName>
        <fullName evidence="3">DUF1490 domain-containing protein</fullName>
    </recommendedName>
</protein>
<evidence type="ECO:0000313" key="1">
    <source>
        <dbReference type="EMBL" id="PWT28328.1"/>
    </source>
</evidence>
<reference evidence="1 2" key="1">
    <citation type="submission" date="2017-09" db="EMBL/GenBank/DDBJ databases">
        <title>High-quality draft genome sequence of Butyrivibrio fibrisolvens INBov1, isolated from cow rumen.</title>
        <authorList>
            <person name="Rodriguez Hernaez J."/>
            <person name="Rivarola M."/>
            <person name="Paniego N."/>
            <person name="Cravero S."/>
            <person name="Ceron Cucchi M."/>
            <person name="Martinez M.C."/>
        </authorList>
    </citation>
    <scope>NUCLEOTIDE SEQUENCE [LARGE SCALE GENOMIC DNA]</scope>
    <source>
        <strain evidence="1 2">INBov1</strain>
    </source>
</reference>
<dbReference type="InterPro" id="IPR046092">
    <property type="entry name" value="DUF6110"/>
</dbReference>
<dbReference type="EMBL" id="NXNG01000001">
    <property type="protein sequence ID" value="PWT28328.1"/>
    <property type="molecule type" value="Genomic_DNA"/>
</dbReference>